<evidence type="ECO:0008006" key="4">
    <source>
        <dbReference type="Google" id="ProtNLM"/>
    </source>
</evidence>
<protein>
    <recommendedName>
        <fullName evidence="4">Secreted protein</fullName>
    </recommendedName>
</protein>
<proteinExistence type="predicted"/>
<organism evidence="2 3">
    <name type="scientific">Cryptosporangium japonicum</name>
    <dbReference type="NCBI Taxonomy" id="80872"/>
    <lineage>
        <taxon>Bacteria</taxon>
        <taxon>Bacillati</taxon>
        <taxon>Actinomycetota</taxon>
        <taxon>Actinomycetes</taxon>
        <taxon>Cryptosporangiales</taxon>
        <taxon>Cryptosporangiaceae</taxon>
        <taxon>Cryptosporangium</taxon>
    </lineage>
</organism>
<keyword evidence="3" id="KW-1185">Reference proteome</keyword>
<sequence>MTPFLLVLVAALALTTGVLARRYLVLAPRRWREPLGQALRLLESPHRDNLEQAERLLGQALTGGPDRRGLARARYARAYVRAMLGRFDANRYSAAAADISELAADEGHDEATAALEIWIRARLGEHETVCALYERNEHLVRGSEPTRRTAALSHLVRARHSWRRREADTAVRHLDLVRSLDAPAGDDPPIEVPAALDRVLLAAGVQAVRDGRDADARRWFTAARDRAAHDGASPVEAELALVACDWTRIDRIPPAQRRGAVLAVDRDLELLLAHLGTPGTATLTAQAALLHLNSLLRRWRYERPRGHGLTAADWAELRRRVERVHAADPELGDADMIEGILRYELDPSDADGATEPLRRAAGKARGVLLPEILDVLTEPPPDLPPDAVDVRSFQTRPMSGARVTGLPPDLDPPATEPTGPDPTGPEPDGADAEPVPTRPESIDRHLHRVRLLLDHVHRIDEPELTALARSLDGAARAFIDSVRRLDTAADAVAVHLRRRSFPDR</sequence>
<evidence type="ECO:0000256" key="1">
    <source>
        <dbReference type="SAM" id="MobiDB-lite"/>
    </source>
</evidence>
<evidence type="ECO:0000313" key="3">
    <source>
        <dbReference type="Proteomes" id="UP001500967"/>
    </source>
</evidence>
<gene>
    <name evidence="2" type="ORF">GCM10009539_75820</name>
</gene>
<dbReference type="EMBL" id="BAAAGX010000035">
    <property type="protein sequence ID" value="GAA0276872.1"/>
    <property type="molecule type" value="Genomic_DNA"/>
</dbReference>
<evidence type="ECO:0000313" key="2">
    <source>
        <dbReference type="EMBL" id="GAA0276872.1"/>
    </source>
</evidence>
<reference evidence="2 3" key="1">
    <citation type="journal article" date="2019" name="Int. J. Syst. Evol. Microbiol.">
        <title>The Global Catalogue of Microorganisms (GCM) 10K type strain sequencing project: providing services to taxonomists for standard genome sequencing and annotation.</title>
        <authorList>
            <consortium name="The Broad Institute Genomics Platform"/>
            <consortium name="The Broad Institute Genome Sequencing Center for Infectious Disease"/>
            <person name="Wu L."/>
            <person name="Ma J."/>
        </authorList>
    </citation>
    <scope>NUCLEOTIDE SEQUENCE [LARGE SCALE GENOMIC DNA]</scope>
    <source>
        <strain evidence="2 3">JCM 10425</strain>
    </source>
</reference>
<comment type="caution">
    <text evidence="2">The sequence shown here is derived from an EMBL/GenBank/DDBJ whole genome shotgun (WGS) entry which is preliminary data.</text>
</comment>
<dbReference type="RefSeq" id="WP_344653780.1">
    <property type="nucleotide sequence ID" value="NZ_BAAAGX010000035.1"/>
</dbReference>
<dbReference type="Proteomes" id="UP001500967">
    <property type="component" value="Unassembled WGS sequence"/>
</dbReference>
<feature type="compositionally biased region" description="Pro residues" evidence="1">
    <location>
        <begin position="409"/>
        <end position="425"/>
    </location>
</feature>
<name>A0ABN0V654_9ACTN</name>
<feature type="region of interest" description="Disordered" evidence="1">
    <location>
        <begin position="399"/>
        <end position="443"/>
    </location>
</feature>
<accession>A0ABN0V654</accession>